<evidence type="ECO:0000313" key="1">
    <source>
        <dbReference type="EMBL" id="EPT05593.1"/>
    </source>
</evidence>
<dbReference type="EMBL" id="KE504123">
    <property type="protein sequence ID" value="EPT05593.1"/>
    <property type="molecule type" value="Genomic_DNA"/>
</dbReference>
<organism evidence="1 2">
    <name type="scientific">Fomitopsis schrenkii</name>
    <name type="common">Brown rot fungus</name>
    <dbReference type="NCBI Taxonomy" id="2126942"/>
    <lineage>
        <taxon>Eukaryota</taxon>
        <taxon>Fungi</taxon>
        <taxon>Dikarya</taxon>
        <taxon>Basidiomycota</taxon>
        <taxon>Agaricomycotina</taxon>
        <taxon>Agaricomycetes</taxon>
        <taxon>Polyporales</taxon>
        <taxon>Fomitopsis</taxon>
    </lineage>
</organism>
<reference evidence="1 2" key="1">
    <citation type="journal article" date="2012" name="Science">
        <title>The Paleozoic origin of enzymatic lignin decomposition reconstructed from 31 fungal genomes.</title>
        <authorList>
            <person name="Floudas D."/>
            <person name="Binder M."/>
            <person name="Riley R."/>
            <person name="Barry K."/>
            <person name="Blanchette R.A."/>
            <person name="Henrissat B."/>
            <person name="Martinez A.T."/>
            <person name="Otillar R."/>
            <person name="Spatafora J.W."/>
            <person name="Yadav J.S."/>
            <person name="Aerts A."/>
            <person name="Benoit I."/>
            <person name="Boyd A."/>
            <person name="Carlson A."/>
            <person name="Copeland A."/>
            <person name="Coutinho P.M."/>
            <person name="de Vries R.P."/>
            <person name="Ferreira P."/>
            <person name="Findley K."/>
            <person name="Foster B."/>
            <person name="Gaskell J."/>
            <person name="Glotzer D."/>
            <person name="Gorecki P."/>
            <person name="Heitman J."/>
            <person name="Hesse C."/>
            <person name="Hori C."/>
            <person name="Igarashi K."/>
            <person name="Jurgens J.A."/>
            <person name="Kallen N."/>
            <person name="Kersten P."/>
            <person name="Kohler A."/>
            <person name="Kuees U."/>
            <person name="Kumar T.K.A."/>
            <person name="Kuo A."/>
            <person name="LaButti K."/>
            <person name="Larrondo L.F."/>
            <person name="Lindquist E."/>
            <person name="Ling A."/>
            <person name="Lombard V."/>
            <person name="Lucas S."/>
            <person name="Lundell T."/>
            <person name="Martin R."/>
            <person name="McLaughlin D.J."/>
            <person name="Morgenstern I."/>
            <person name="Morin E."/>
            <person name="Murat C."/>
            <person name="Nagy L.G."/>
            <person name="Nolan M."/>
            <person name="Ohm R.A."/>
            <person name="Patyshakuliyeva A."/>
            <person name="Rokas A."/>
            <person name="Ruiz-Duenas F.J."/>
            <person name="Sabat G."/>
            <person name="Salamov A."/>
            <person name="Samejima M."/>
            <person name="Schmutz J."/>
            <person name="Slot J.C."/>
            <person name="St John F."/>
            <person name="Stenlid J."/>
            <person name="Sun H."/>
            <person name="Sun S."/>
            <person name="Syed K."/>
            <person name="Tsang A."/>
            <person name="Wiebenga A."/>
            <person name="Young D."/>
            <person name="Pisabarro A."/>
            <person name="Eastwood D.C."/>
            <person name="Martin F."/>
            <person name="Cullen D."/>
            <person name="Grigoriev I.V."/>
            <person name="Hibbett D.S."/>
        </authorList>
    </citation>
    <scope>NUCLEOTIDE SEQUENCE</scope>
    <source>
        <strain evidence="2">FP-58527</strain>
    </source>
</reference>
<evidence type="ECO:0000313" key="2">
    <source>
        <dbReference type="Proteomes" id="UP000015241"/>
    </source>
</evidence>
<dbReference type="InParanoid" id="S8EN32"/>
<gene>
    <name evidence="1" type="ORF">FOMPIDRAFT_1044912</name>
</gene>
<keyword evidence="2" id="KW-1185">Reference proteome</keyword>
<dbReference type="OrthoDB" id="2773496at2759"/>
<dbReference type="AlphaFoldDB" id="S8EN32"/>
<dbReference type="STRING" id="743788.S8EN32"/>
<protein>
    <submittedName>
        <fullName evidence="1">Uncharacterized protein</fullName>
    </submittedName>
</protein>
<proteinExistence type="predicted"/>
<name>S8EN32_FOMSC</name>
<sequence length="78" mass="8612">MFRGMGEIAGRGRRALGMADMDVSRAKAASPTLADPELRQLGAGDAQAWLAYWRKVGLFSQAEIGAAPYEHLYYLYFV</sequence>
<accession>S8EN32</accession>
<dbReference type="Proteomes" id="UP000015241">
    <property type="component" value="Unassembled WGS sequence"/>
</dbReference>
<dbReference type="HOGENOM" id="CLU_2622064_0_0_1"/>